<protein>
    <submittedName>
        <fullName evidence="1">Uncharacterized protein</fullName>
    </submittedName>
</protein>
<proteinExistence type="predicted"/>
<dbReference type="EMBL" id="MU394309">
    <property type="protein sequence ID" value="KAI6087236.1"/>
    <property type="molecule type" value="Genomic_DNA"/>
</dbReference>
<dbReference type="Proteomes" id="UP001497680">
    <property type="component" value="Unassembled WGS sequence"/>
</dbReference>
<reference evidence="1 2" key="1">
    <citation type="journal article" date="2022" name="New Phytol.">
        <title>Ecological generalism drives hyperdiversity of secondary metabolite gene clusters in xylarialean endophytes.</title>
        <authorList>
            <person name="Franco M.E.E."/>
            <person name="Wisecaver J.H."/>
            <person name="Arnold A.E."/>
            <person name="Ju Y.M."/>
            <person name="Slot J.C."/>
            <person name="Ahrendt S."/>
            <person name="Moore L.P."/>
            <person name="Eastman K.E."/>
            <person name="Scott K."/>
            <person name="Konkel Z."/>
            <person name="Mondo S.J."/>
            <person name="Kuo A."/>
            <person name="Hayes R.D."/>
            <person name="Haridas S."/>
            <person name="Andreopoulos B."/>
            <person name="Riley R."/>
            <person name="LaButti K."/>
            <person name="Pangilinan J."/>
            <person name="Lipzen A."/>
            <person name="Amirebrahimi M."/>
            <person name="Yan J."/>
            <person name="Adam C."/>
            <person name="Keymanesh K."/>
            <person name="Ng V."/>
            <person name="Louie K."/>
            <person name="Northen T."/>
            <person name="Drula E."/>
            <person name="Henrissat B."/>
            <person name="Hsieh H.M."/>
            <person name="Youens-Clark K."/>
            <person name="Lutzoni F."/>
            <person name="Miadlikowska J."/>
            <person name="Eastwood D.C."/>
            <person name="Hamelin R.C."/>
            <person name="Grigoriev I.V."/>
            <person name="U'Ren J.M."/>
        </authorList>
    </citation>
    <scope>NUCLEOTIDE SEQUENCE [LARGE SCALE GENOMIC DNA]</scope>
    <source>
        <strain evidence="1 2">ER1909</strain>
    </source>
</reference>
<evidence type="ECO:0000313" key="2">
    <source>
        <dbReference type="Proteomes" id="UP001497680"/>
    </source>
</evidence>
<accession>A0ACC0D3J7</accession>
<comment type="caution">
    <text evidence="1">The sequence shown here is derived from an EMBL/GenBank/DDBJ whole genome shotgun (WGS) entry which is preliminary data.</text>
</comment>
<evidence type="ECO:0000313" key="1">
    <source>
        <dbReference type="EMBL" id="KAI6087236.1"/>
    </source>
</evidence>
<keyword evidence="2" id="KW-1185">Reference proteome</keyword>
<organism evidence="1 2">
    <name type="scientific">Hypoxylon rubiginosum</name>
    <dbReference type="NCBI Taxonomy" id="110542"/>
    <lineage>
        <taxon>Eukaryota</taxon>
        <taxon>Fungi</taxon>
        <taxon>Dikarya</taxon>
        <taxon>Ascomycota</taxon>
        <taxon>Pezizomycotina</taxon>
        <taxon>Sordariomycetes</taxon>
        <taxon>Xylariomycetidae</taxon>
        <taxon>Xylariales</taxon>
        <taxon>Hypoxylaceae</taxon>
        <taxon>Hypoxylon</taxon>
    </lineage>
</organism>
<gene>
    <name evidence="1" type="ORF">F4821DRAFT_259195</name>
</gene>
<sequence>MKFSLKSLVAVLVAGASIVSASLHESPTLFGRQNDMYGKQCFTDDDCSGICQCSQPAEWGWKCVDFDPNPPMSTSLGA</sequence>
<name>A0ACC0D3J7_9PEZI</name>